<feature type="transmembrane region" description="Helical" evidence="5">
    <location>
        <begin position="141"/>
        <end position="160"/>
    </location>
</feature>
<gene>
    <name evidence="7" type="ORF">KDD17_09765</name>
</gene>
<evidence type="ECO:0000259" key="6">
    <source>
        <dbReference type="PROSITE" id="PS50801"/>
    </source>
</evidence>
<evidence type="ECO:0000256" key="3">
    <source>
        <dbReference type="ARBA" id="ARBA00022989"/>
    </source>
</evidence>
<keyword evidence="8" id="KW-1185">Reference proteome</keyword>
<protein>
    <submittedName>
        <fullName evidence="7">SulP family inorganic anion transporter</fullName>
    </submittedName>
</protein>
<dbReference type="Proteomes" id="UP000683291">
    <property type="component" value="Chromosome 1"/>
</dbReference>
<dbReference type="PANTHER" id="PTHR43310:SF1">
    <property type="entry name" value="SULFATE TRANSPORTER YBAR-RELATED"/>
    <property type="match status" value="1"/>
</dbReference>
<dbReference type="AlphaFoldDB" id="A0A975PL11"/>
<evidence type="ECO:0000256" key="5">
    <source>
        <dbReference type="SAM" id="Phobius"/>
    </source>
</evidence>
<name>A0A975PL11_9RHOB</name>
<dbReference type="PANTHER" id="PTHR43310">
    <property type="entry name" value="SULFATE TRANSPORTER YBAR-RELATED"/>
    <property type="match status" value="1"/>
</dbReference>
<feature type="transmembrane region" description="Helical" evidence="5">
    <location>
        <begin position="66"/>
        <end position="83"/>
    </location>
</feature>
<dbReference type="Gene3D" id="3.30.750.24">
    <property type="entry name" value="STAS domain"/>
    <property type="match status" value="1"/>
</dbReference>
<organism evidence="7 8">
    <name type="scientific">Sulfitobacter albidus</name>
    <dbReference type="NCBI Taxonomy" id="2829501"/>
    <lineage>
        <taxon>Bacteria</taxon>
        <taxon>Pseudomonadati</taxon>
        <taxon>Pseudomonadota</taxon>
        <taxon>Alphaproteobacteria</taxon>
        <taxon>Rhodobacterales</taxon>
        <taxon>Roseobacteraceae</taxon>
        <taxon>Sulfitobacter</taxon>
    </lineage>
</organism>
<feature type="transmembrane region" description="Helical" evidence="5">
    <location>
        <begin position="403"/>
        <end position="434"/>
    </location>
</feature>
<dbReference type="InterPro" id="IPR011547">
    <property type="entry name" value="SLC26A/SulP_dom"/>
</dbReference>
<feature type="transmembrane region" description="Helical" evidence="5">
    <location>
        <begin position="180"/>
        <end position="202"/>
    </location>
</feature>
<keyword evidence="4 5" id="KW-0472">Membrane</keyword>
<feature type="transmembrane region" description="Helical" evidence="5">
    <location>
        <begin position="372"/>
        <end position="391"/>
    </location>
</feature>
<evidence type="ECO:0000256" key="1">
    <source>
        <dbReference type="ARBA" id="ARBA00004141"/>
    </source>
</evidence>
<dbReference type="InterPro" id="IPR036513">
    <property type="entry name" value="STAS_dom_sf"/>
</dbReference>
<evidence type="ECO:0000256" key="2">
    <source>
        <dbReference type="ARBA" id="ARBA00022692"/>
    </source>
</evidence>
<dbReference type="CDD" id="cd07042">
    <property type="entry name" value="STAS_SulP_like_sulfate_transporter"/>
    <property type="match status" value="1"/>
</dbReference>
<dbReference type="GO" id="GO:0016020">
    <property type="term" value="C:membrane"/>
    <property type="evidence" value="ECO:0007669"/>
    <property type="project" value="UniProtKB-SubCell"/>
</dbReference>
<feature type="transmembrane region" description="Helical" evidence="5">
    <location>
        <begin position="209"/>
        <end position="229"/>
    </location>
</feature>
<feature type="transmembrane region" description="Helical" evidence="5">
    <location>
        <begin position="346"/>
        <end position="366"/>
    </location>
</feature>
<comment type="subcellular location">
    <subcellularLocation>
        <location evidence="1">Membrane</location>
        <topology evidence="1">Multi-pass membrane protein</topology>
    </subcellularLocation>
</comment>
<evidence type="ECO:0000256" key="4">
    <source>
        <dbReference type="ARBA" id="ARBA00023136"/>
    </source>
</evidence>
<feature type="transmembrane region" description="Helical" evidence="5">
    <location>
        <begin position="40"/>
        <end position="60"/>
    </location>
</feature>
<feature type="transmembrane region" description="Helical" evidence="5">
    <location>
        <begin position="270"/>
        <end position="292"/>
    </location>
</feature>
<dbReference type="SUPFAM" id="SSF52091">
    <property type="entry name" value="SpoIIaa-like"/>
    <property type="match status" value="1"/>
</dbReference>
<dbReference type="KEGG" id="sual:KDD17_09765"/>
<keyword evidence="2 5" id="KW-0812">Transmembrane</keyword>
<proteinExistence type="predicted"/>
<dbReference type="InterPro" id="IPR002645">
    <property type="entry name" value="STAS_dom"/>
</dbReference>
<dbReference type="InterPro" id="IPR052706">
    <property type="entry name" value="Membrane-Transporter-like"/>
</dbReference>
<accession>A0A975PL11</accession>
<dbReference type="Pfam" id="PF01740">
    <property type="entry name" value="STAS"/>
    <property type="match status" value="1"/>
</dbReference>
<keyword evidence="3 5" id="KW-1133">Transmembrane helix</keyword>
<sequence length="558" mass="58965">MARSVFRSFTENLTPRNLDVTDLRWMGEDGFSVGRMRIELLSGLTVALALVPEAVAFAFVAGVHPLVGLYAAFIVGLITALIGGRPGMISGATGALAVVMVALVSQHGVEYLFATVVLMGLLQIFAGVMQWGKFIRLVPHPVMLGFVNGLAIVIFLAQLGQFKVPGTMVDTGHGMGGGEWLSGLPLALMLTLVAATMAIIWVMPRITKLVPAPLAGIGIVAAVVIFTGMDVPRVGDLASIQGGLPSFHNPFGTGVGLYGTMLAPLTLETFYIILPYAVILAAIGLIESLLTLNLVGDMTNQRGGASQECVAQGVANTVTGFFGGMGGCAMIGQSMINVKSGGRTRVAGIAAAVFLLLFIVVAAPLIELIPLAALVGVMFMVVIGTFAWNSLTILRKVPLMDAFVILLVTVVTVYKDLAVAVVVGVIVSALAYAWNNARRIYAKTHITPEGAKIYEVQGPLFFGSADGFAELFDVRGDPMEVIVDFEGSRVVDQSALQAIEAIAGKYEDAGKRLQLRHLSRDCHALLTKAGHLMVDSDDDPEYQLAVNYQVRTGVLGGH</sequence>
<feature type="transmembrane region" description="Helical" evidence="5">
    <location>
        <begin position="111"/>
        <end position="129"/>
    </location>
</feature>
<dbReference type="RefSeq" id="WP_212703492.1">
    <property type="nucleotide sequence ID" value="NZ_CP073581.1"/>
</dbReference>
<dbReference type="EMBL" id="CP073581">
    <property type="protein sequence ID" value="QUJ75287.1"/>
    <property type="molecule type" value="Genomic_DNA"/>
</dbReference>
<reference evidence="7" key="1">
    <citation type="submission" date="2021-04" db="EMBL/GenBank/DDBJ databases">
        <title>Complete genome sequence for Sulfitobacter sp. strain JK7-1.</title>
        <authorList>
            <person name="Park S.-J."/>
        </authorList>
    </citation>
    <scope>NUCLEOTIDE SEQUENCE</scope>
    <source>
        <strain evidence="7">JK7-1</strain>
    </source>
</reference>
<dbReference type="PROSITE" id="PS50801">
    <property type="entry name" value="STAS"/>
    <property type="match status" value="1"/>
</dbReference>
<evidence type="ECO:0000313" key="7">
    <source>
        <dbReference type="EMBL" id="QUJ75287.1"/>
    </source>
</evidence>
<feature type="domain" description="STAS" evidence="6">
    <location>
        <begin position="449"/>
        <end position="530"/>
    </location>
</feature>
<dbReference type="Pfam" id="PF00916">
    <property type="entry name" value="Sulfate_transp"/>
    <property type="match status" value="1"/>
</dbReference>
<evidence type="ECO:0000313" key="8">
    <source>
        <dbReference type="Proteomes" id="UP000683291"/>
    </source>
</evidence>